<dbReference type="Proteomes" id="UP000727407">
    <property type="component" value="Unassembled WGS sequence"/>
</dbReference>
<name>A0A8J4UVL4_CLAMG</name>
<reference evidence="1" key="1">
    <citation type="submission" date="2020-07" db="EMBL/GenBank/DDBJ databases">
        <title>Clarias magur genome sequencing, assembly and annotation.</title>
        <authorList>
            <person name="Kushwaha B."/>
            <person name="Kumar R."/>
            <person name="Das P."/>
            <person name="Joshi C.G."/>
            <person name="Kumar D."/>
            <person name="Nagpure N.S."/>
            <person name="Pandey M."/>
            <person name="Agarwal S."/>
            <person name="Srivastava S."/>
            <person name="Singh M."/>
            <person name="Sahoo L."/>
            <person name="Jayasankar P."/>
            <person name="Meher P.K."/>
            <person name="Koringa P.G."/>
            <person name="Iquebal M.A."/>
            <person name="Das S.P."/>
            <person name="Bit A."/>
            <person name="Patnaik S."/>
            <person name="Patel N."/>
            <person name="Shah T.M."/>
            <person name="Hinsu A."/>
            <person name="Jena J.K."/>
        </authorList>
    </citation>
    <scope>NUCLEOTIDE SEQUENCE</scope>
    <source>
        <strain evidence="1">CIFAMagur01</strain>
        <tissue evidence="1">Testis</tissue>
    </source>
</reference>
<evidence type="ECO:0000313" key="2">
    <source>
        <dbReference type="Proteomes" id="UP000727407"/>
    </source>
</evidence>
<dbReference type="EMBL" id="QNUK01000013">
    <property type="protein sequence ID" value="KAF5908517.1"/>
    <property type="molecule type" value="Genomic_DNA"/>
</dbReference>
<sequence length="55" mass="5948">MMYAAPGRTVLLQAVNQLSIPDSPISSKAVIDSTDDVYAADVSTADWALMRYQPC</sequence>
<protein>
    <submittedName>
        <fullName evidence="1">Uncharacterized protein</fullName>
    </submittedName>
</protein>
<organism evidence="1 2">
    <name type="scientific">Clarias magur</name>
    <name type="common">Asian catfish</name>
    <name type="synonym">Macropteronotus magur</name>
    <dbReference type="NCBI Taxonomy" id="1594786"/>
    <lineage>
        <taxon>Eukaryota</taxon>
        <taxon>Metazoa</taxon>
        <taxon>Chordata</taxon>
        <taxon>Craniata</taxon>
        <taxon>Vertebrata</taxon>
        <taxon>Euteleostomi</taxon>
        <taxon>Actinopterygii</taxon>
        <taxon>Neopterygii</taxon>
        <taxon>Teleostei</taxon>
        <taxon>Ostariophysi</taxon>
        <taxon>Siluriformes</taxon>
        <taxon>Clariidae</taxon>
        <taxon>Clarias</taxon>
    </lineage>
</organism>
<accession>A0A8J4UVL4</accession>
<gene>
    <name evidence="1" type="ORF">DAT39_001889</name>
</gene>
<proteinExistence type="predicted"/>
<keyword evidence="2" id="KW-1185">Reference proteome</keyword>
<comment type="caution">
    <text evidence="1">The sequence shown here is derived from an EMBL/GenBank/DDBJ whole genome shotgun (WGS) entry which is preliminary data.</text>
</comment>
<dbReference type="AlphaFoldDB" id="A0A8J4UVL4"/>
<evidence type="ECO:0000313" key="1">
    <source>
        <dbReference type="EMBL" id="KAF5908517.1"/>
    </source>
</evidence>